<dbReference type="Gene3D" id="3.30.200.20">
    <property type="entry name" value="Phosphorylase Kinase, domain 1"/>
    <property type="match status" value="1"/>
</dbReference>
<evidence type="ECO:0000256" key="3">
    <source>
        <dbReference type="ARBA" id="ARBA00022679"/>
    </source>
</evidence>
<proteinExistence type="predicted"/>
<keyword evidence="3" id="KW-0808">Transferase</keyword>
<dbReference type="InterPro" id="IPR008271">
    <property type="entry name" value="Ser/Thr_kinase_AS"/>
</dbReference>
<organism evidence="9 10">
    <name type="scientific">Actinoplanes philippinensis</name>
    <dbReference type="NCBI Taxonomy" id="35752"/>
    <lineage>
        <taxon>Bacteria</taxon>
        <taxon>Bacillati</taxon>
        <taxon>Actinomycetota</taxon>
        <taxon>Actinomycetes</taxon>
        <taxon>Micromonosporales</taxon>
        <taxon>Micromonosporaceae</taxon>
        <taxon>Actinoplanes</taxon>
    </lineage>
</organism>
<evidence type="ECO:0000256" key="7">
    <source>
        <dbReference type="PROSITE-ProRule" id="PRU10141"/>
    </source>
</evidence>
<dbReference type="AlphaFoldDB" id="A0A1I2KSU3"/>
<dbReference type="InterPro" id="IPR011009">
    <property type="entry name" value="Kinase-like_dom_sf"/>
</dbReference>
<dbReference type="Proteomes" id="UP000199645">
    <property type="component" value="Unassembled WGS sequence"/>
</dbReference>
<dbReference type="GO" id="GO:0005524">
    <property type="term" value="F:ATP binding"/>
    <property type="evidence" value="ECO:0007669"/>
    <property type="project" value="UniProtKB-UniRule"/>
</dbReference>
<dbReference type="SMART" id="SM00220">
    <property type="entry name" value="S_TKc"/>
    <property type="match status" value="1"/>
</dbReference>
<feature type="domain" description="Protein kinase" evidence="8">
    <location>
        <begin position="9"/>
        <end position="256"/>
    </location>
</feature>
<dbReference type="OrthoDB" id="9762169at2"/>
<dbReference type="InterPro" id="IPR000719">
    <property type="entry name" value="Prot_kinase_dom"/>
</dbReference>
<dbReference type="InterPro" id="IPR017441">
    <property type="entry name" value="Protein_kinase_ATP_BS"/>
</dbReference>
<dbReference type="PROSITE" id="PS00108">
    <property type="entry name" value="PROTEIN_KINASE_ST"/>
    <property type="match status" value="1"/>
</dbReference>
<evidence type="ECO:0000256" key="6">
    <source>
        <dbReference type="ARBA" id="ARBA00022840"/>
    </source>
</evidence>
<keyword evidence="6 7" id="KW-0067">ATP-binding</keyword>
<dbReference type="SUPFAM" id="SSF56112">
    <property type="entry name" value="Protein kinase-like (PK-like)"/>
    <property type="match status" value="1"/>
</dbReference>
<dbReference type="PANTHER" id="PTHR43289:SF6">
    <property type="entry name" value="SERINE_THREONINE-PROTEIN KINASE NEKL-3"/>
    <property type="match status" value="1"/>
</dbReference>
<accession>A0A1I2KSU3</accession>
<sequence>MAGELAGRYRLLEVVGSGGMGRVWRAEDTLLQRTVAIKELTNPSCPVREARAAARLDHPGVVRVYDVFTTEERAWLVMEHVPSRSLYRVVTEDGPMAPAEVAAIGLRLVAALRSAHAAGVLHRDVKPDNVLLQTGNDAGYGRVVLTDFGLAAIGGDGPDPRIGSPGYIAPERLLAREAGVAGDLWSLAATLYFAVEGRPPYTRGDGGAAMRALLSEPPDPPVLAGPLASLLLAVLDRDPARRPDADTIEERLHDRGRQWSVALAGPQRRWCGLITRRR</sequence>
<keyword evidence="4 7" id="KW-0547">Nucleotide-binding</keyword>
<dbReference type="PROSITE" id="PS50011">
    <property type="entry name" value="PROTEIN_KINASE_DOM"/>
    <property type="match status" value="1"/>
</dbReference>
<protein>
    <recommendedName>
        <fullName evidence="1">non-specific serine/threonine protein kinase</fullName>
        <ecNumber evidence="1">2.7.11.1</ecNumber>
    </recommendedName>
</protein>
<dbReference type="EC" id="2.7.11.1" evidence="1"/>
<dbReference type="RefSeq" id="WP_093620869.1">
    <property type="nucleotide sequence ID" value="NZ_BOMT01000090.1"/>
</dbReference>
<keyword evidence="2 9" id="KW-0723">Serine/threonine-protein kinase</keyword>
<evidence type="ECO:0000256" key="5">
    <source>
        <dbReference type="ARBA" id="ARBA00022777"/>
    </source>
</evidence>
<keyword evidence="5 9" id="KW-0418">Kinase</keyword>
<reference evidence="9 10" key="1">
    <citation type="submission" date="2016-10" db="EMBL/GenBank/DDBJ databases">
        <authorList>
            <person name="de Groot N.N."/>
        </authorList>
    </citation>
    <scope>NUCLEOTIDE SEQUENCE [LARGE SCALE GENOMIC DNA]</scope>
    <source>
        <strain evidence="9 10">DSM 43019</strain>
    </source>
</reference>
<feature type="binding site" evidence="7">
    <location>
        <position position="38"/>
    </location>
    <ligand>
        <name>ATP</name>
        <dbReference type="ChEBI" id="CHEBI:30616"/>
    </ligand>
</feature>
<gene>
    <name evidence="9" type="ORF">SAMN05421541_11849</name>
</gene>
<evidence type="ECO:0000313" key="9">
    <source>
        <dbReference type="EMBL" id="SFF69359.1"/>
    </source>
</evidence>
<keyword evidence="10" id="KW-1185">Reference proteome</keyword>
<dbReference type="EMBL" id="FONV01000018">
    <property type="protein sequence ID" value="SFF69359.1"/>
    <property type="molecule type" value="Genomic_DNA"/>
</dbReference>
<evidence type="ECO:0000259" key="8">
    <source>
        <dbReference type="PROSITE" id="PS50011"/>
    </source>
</evidence>
<dbReference type="Gene3D" id="1.10.510.10">
    <property type="entry name" value="Transferase(Phosphotransferase) domain 1"/>
    <property type="match status" value="1"/>
</dbReference>
<evidence type="ECO:0000313" key="10">
    <source>
        <dbReference type="Proteomes" id="UP000199645"/>
    </source>
</evidence>
<evidence type="ECO:0000256" key="2">
    <source>
        <dbReference type="ARBA" id="ARBA00022527"/>
    </source>
</evidence>
<dbReference type="PANTHER" id="PTHR43289">
    <property type="entry name" value="MITOGEN-ACTIVATED PROTEIN KINASE KINASE KINASE 20-RELATED"/>
    <property type="match status" value="1"/>
</dbReference>
<dbReference type="GO" id="GO:0004674">
    <property type="term" value="F:protein serine/threonine kinase activity"/>
    <property type="evidence" value="ECO:0007669"/>
    <property type="project" value="UniProtKB-KW"/>
</dbReference>
<dbReference type="PROSITE" id="PS00107">
    <property type="entry name" value="PROTEIN_KINASE_ATP"/>
    <property type="match status" value="1"/>
</dbReference>
<dbReference type="CDD" id="cd14014">
    <property type="entry name" value="STKc_PknB_like"/>
    <property type="match status" value="1"/>
</dbReference>
<name>A0A1I2KSU3_9ACTN</name>
<dbReference type="STRING" id="35752.SAMN05421541_11849"/>
<evidence type="ECO:0000256" key="1">
    <source>
        <dbReference type="ARBA" id="ARBA00012513"/>
    </source>
</evidence>
<evidence type="ECO:0000256" key="4">
    <source>
        <dbReference type="ARBA" id="ARBA00022741"/>
    </source>
</evidence>
<dbReference type="Pfam" id="PF00069">
    <property type="entry name" value="Pkinase"/>
    <property type="match status" value="1"/>
</dbReference>